<dbReference type="InterPro" id="IPR051448">
    <property type="entry name" value="CdaR-like_regulators"/>
</dbReference>
<evidence type="ECO:0000259" key="1">
    <source>
        <dbReference type="Pfam" id="PF07905"/>
    </source>
</evidence>
<dbReference type="AlphaFoldDB" id="A0A2U3LQC1"/>
<name>A0A2U3LQC1_9FIRM</name>
<dbReference type="Pfam" id="PF07905">
    <property type="entry name" value="PucR"/>
    <property type="match status" value="1"/>
</dbReference>
<evidence type="ECO:0000259" key="2">
    <source>
        <dbReference type="Pfam" id="PF13556"/>
    </source>
</evidence>
<gene>
    <name evidence="3" type="ORF">SBF1_730012</name>
</gene>
<feature type="domain" description="Purine catabolism PurC-like" evidence="1">
    <location>
        <begin position="18"/>
        <end position="126"/>
    </location>
</feature>
<evidence type="ECO:0000313" key="3">
    <source>
        <dbReference type="EMBL" id="SPF54052.1"/>
    </source>
</evidence>
<dbReference type="InterPro" id="IPR025736">
    <property type="entry name" value="PucR_C-HTH_dom"/>
</dbReference>
<dbReference type="OrthoDB" id="143422at2"/>
<feature type="domain" description="PucR C-terminal helix-turn-helix" evidence="2">
    <location>
        <begin position="325"/>
        <end position="381"/>
    </location>
</feature>
<protein>
    <submittedName>
        <fullName evidence="3">Purine catabolism regulatory-like family protein</fullName>
    </submittedName>
</protein>
<dbReference type="Pfam" id="PF13556">
    <property type="entry name" value="HTH_30"/>
    <property type="match status" value="1"/>
</dbReference>
<dbReference type="InterPro" id="IPR012914">
    <property type="entry name" value="PucR_dom"/>
</dbReference>
<organism evidence="3 4">
    <name type="scientific">Candidatus Desulfosporosinus infrequens</name>
    <dbReference type="NCBI Taxonomy" id="2043169"/>
    <lineage>
        <taxon>Bacteria</taxon>
        <taxon>Bacillati</taxon>
        <taxon>Bacillota</taxon>
        <taxon>Clostridia</taxon>
        <taxon>Eubacteriales</taxon>
        <taxon>Desulfitobacteriaceae</taxon>
        <taxon>Desulfosporosinus</taxon>
    </lineage>
</organism>
<reference evidence="4" key="1">
    <citation type="submission" date="2018-02" db="EMBL/GenBank/DDBJ databases">
        <authorList>
            <person name="Hausmann B."/>
        </authorList>
    </citation>
    <scope>NUCLEOTIDE SEQUENCE [LARGE SCALE GENOMIC DNA]</scope>
    <source>
        <strain evidence="4">Peat soil MAG SbF1</strain>
    </source>
</reference>
<dbReference type="PANTHER" id="PTHR33744:SF1">
    <property type="entry name" value="DNA-BINDING TRANSCRIPTIONAL ACTIVATOR ADER"/>
    <property type="match status" value="1"/>
</dbReference>
<dbReference type="Gene3D" id="1.10.10.2840">
    <property type="entry name" value="PucR C-terminal helix-turn-helix domain"/>
    <property type="match status" value="1"/>
</dbReference>
<sequence>MAITLRYLCKYARENYGMNLICGESNMNNLVNWVHMLEDPETASFLHGQELIFSTGIGHENTDWLHNFAKGLVENQASGLVLNLGPYIQSVPEDLIAYCREVQFPLFTVPWKTRIVDITNDFCRKIIKSEEHEVTVAGALRDAIFFPEKISEYRSVLERKEFDLEAEFCIAALSFQIPSSEKFIAYDKTVRLHLTKLLINYSDRFNIFRQDKNLIVVLQNFPQEIVEDAMDCLVEECKYGYSDYQISAGISVNELGIYSLPRNYKRAIALLRIAERQGQARLSYRNSGLFKLLIEIEDTKVLKRFYEETLGPIETYDKKNQTDYLYTLKFYLENNASVQEVAKETYVHRNTINYKIKKIKEILQCDLDYQDGLKLLLAFHIKELL</sequence>
<accession>A0A2U3LQC1</accession>
<dbReference type="InterPro" id="IPR042070">
    <property type="entry name" value="PucR_C-HTH_sf"/>
</dbReference>
<dbReference type="PANTHER" id="PTHR33744">
    <property type="entry name" value="CARBOHYDRATE DIACID REGULATOR"/>
    <property type="match status" value="1"/>
</dbReference>
<proteinExistence type="predicted"/>
<dbReference type="EMBL" id="OMOF01000701">
    <property type="protein sequence ID" value="SPF54052.1"/>
    <property type="molecule type" value="Genomic_DNA"/>
</dbReference>
<dbReference type="Proteomes" id="UP000238916">
    <property type="component" value="Unassembled WGS sequence"/>
</dbReference>
<evidence type="ECO:0000313" key="4">
    <source>
        <dbReference type="Proteomes" id="UP000238916"/>
    </source>
</evidence>